<comment type="caution">
    <text evidence="1">The sequence shown here is derived from an EMBL/GenBank/DDBJ whole genome shotgun (WGS) entry which is preliminary data.</text>
</comment>
<dbReference type="SUPFAM" id="SSF54909">
    <property type="entry name" value="Dimeric alpha+beta barrel"/>
    <property type="match status" value="1"/>
</dbReference>
<dbReference type="GO" id="GO:0062192">
    <property type="term" value="F:L-rhamnose mutarotase activity"/>
    <property type="evidence" value="ECO:0007669"/>
    <property type="project" value="UniProtKB-EC"/>
</dbReference>
<keyword evidence="2" id="KW-1185">Reference proteome</keyword>
<sequence length="119" mass="13802">MKKYCMVNEIKPERLQEYIDAHLNPWDELLHCLKDAGTKEETIFILDNKALVFVECEDMEIYLEKFGRSEVGKKWLEFVADFIAVSPFADETGKAVDNADGLRKVFDLNQQLAGKFEEH</sequence>
<gene>
    <name evidence="1" type="ORF">H8S18_12885</name>
</gene>
<dbReference type="EC" id="5.1.3.32" evidence="1"/>
<name>A0ABR7EIM4_9FIRM</name>
<keyword evidence="1" id="KW-0413">Isomerase</keyword>
<dbReference type="InterPro" id="IPR011008">
    <property type="entry name" value="Dimeric_a/b-barrel"/>
</dbReference>
<dbReference type="InterPro" id="IPR008000">
    <property type="entry name" value="Rham/fucose_mutarotase"/>
</dbReference>
<accession>A0ABR7EIM4</accession>
<organism evidence="1 2">
    <name type="scientific">Christensenella tenuis</name>
    <dbReference type="NCBI Taxonomy" id="2763033"/>
    <lineage>
        <taxon>Bacteria</taxon>
        <taxon>Bacillati</taxon>
        <taxon>Bacillota</taxon>
        <taxon>Clostridia</taxon>
        <taxon>Christensenellales</taxon>
        <taxon>Christensenellaceae</taxon>
        <taxon>Christensenella</taxon>
    </lineage>
</organism>
<proteinExistence type="predicted"/>
<dbReference type="EMBL" id="JACOON010000007">
    <property type="protein sequence ID" value="MBC5649236.1"/>
    <property type="molecule type" value="Genomic_DNA"/>
</dbReference>
<reference evidence="1 2" key="1">
    <citation type="submission" date="2020-08" db="EMBL/GenBank/DDBJ databases">
        <title>Genome public.</title>
        <authorList>
            <person name="Liu C."/>
            <person name="Sun Q."/>
        </authorList>
    </citation>
    <scope>NUCLEOTIDE SEQUENCE [LARGE SCALE GENOMIC DNA]</scope>
    <source>
        <strain evidence="1 2">NSJ-35</strain>
    </source>
</reference>
<evidence type="ECO:0000313" key="2">
    <source>
        <dbReference type="Proteomes" id="UP000606889"/>
    </source>
</evidence>
<dbReference type="Pfam" id="PF05336">
    <property type="entry name" value="rhaM"/>
    <property type="match status" value="1"/>
</dbReference>
<protein>
    <submittedName>
        <fullName evidence="1">L-rhamnose mutarotase</fullName>
        <ecNumber evidence="1">5.1.3.32</ecNumber>
    </submittedName>
</protein>
<dbReference type="Gene3D" id="3.30.70.100">
    <property type="match status" value="1"/>
</dbReference>
<dbReference type="Proteomes" id="UP000606889">
    <property type="component" value="Unassembled WGS sequence"/>
</dbReference>
<evidence type="ECO:0000313" key="1">
    <source>
        <dbReference type="EMBL" id="MBC5649236.1"/>
    </source>
</evidence>
<dbReference type="RefSeq" id="WP_186858682.1">
    <property type="nucleotide sequence ID" value="NZ_JACOON010000007.1"/>
</dbReference>